<comment type="function">
    <text evidence="1 15">Converts 2,5-diamino-6-(ribosylamino)-4(3h)-pyrimidinone 5'-phosphate into 5-amino-6-(ribosylamino)-2,4(1h,3h)-pyrimidinedione 5'-phosphate.</text>
</comment>
<dbReference type="GO" id="GO:0008270">
    <property type="term" value="F:zinc ion binding"/>
    <property type="evidence" value="ECO:0007669"/>
    <property type="project" value="InterPro"/>
</dbReference>
<evidence type="ECO:0000256" key="15">
    <source>
        <dbReference type="PIRNR" id="PIRNR006769"/>
    </source>
</evidence>
<dbReference type="EC" id="3.5.4.26" evidence="15"/>
<dbReference type="InterPro" id="IPR050765">
    <property type="entry name" value="Riboflavin_Biosynth_HTPR"/>
</dbReference>
<dbReference type="GO" id="GO:0050661">
    <property type="term" value="F:NADP binding"/>
    <property type="evidence" value="ECO:0007669"/>
    <property type="project" value="InterPro"/>
</dbReference>
<dbReference type="Proteomes" id="UP000644115">
    <property type="component" value="Unassembled WGS sequence"/>
</dbReference>
<evidence type="ECO:0000259" key="19">
    <source>
        <dbReference type="PROSITE" id="PS51747"/>
    </source>
</evidence>
<comment type="similarity">
    <text evidence="4 15">In the N-terminal section; belongs to the cytidine and deoxycytidylate deaminase family.</text>
</comment>
<feature type="binding site" evidence="18">
    <location>
        <position position="75"/>
    </location>
    <ligand>
        <name>Zn(2+)</name>
        <dbReference type="ChEBI" id="CHEBI:29105"/>
        <note>catalytic</note>
    </ligand>
</feature>
<evidence type="ECO:0000256" key="14">
    <source>
        <dbReference type="ARBA" id="ARBA00049886"/>
    </source>
</evidence>
<evidence type="ECO:0000256" key="7">
    <source>
        <dbReference type="ARBA" id="ARBA00022723"/>
    </source>
</evidence>
<dbReference type="PANTHER" id="PTHR38011">
    <property type="entry name" value="DIHYDROFOLATE REDUCTASE FAMILY PROTEIN (AFU_ORTHOLOGUE AFUA_8G06820)"/>
    <property type="match status" value="1"/>
</dbReference>
<evidence type="ECO:0000256" key="11">
    <source>
        <dbReference type="ARBA" id="ARBA00023002"/>
    </source>
</evidence>
<feature type="binding site" evidence="17">
    <location>
        <position position="204"/>
    </location>
    <ligand>
        <name>substrate</name>
    </ligand>
</feature>
<evidence type="ECO:0000256" key="4">
    <source>
        <dbReference type="ARBA" id="ARBA00005259"/>
    </source>
</evidence>
<feature type="binding site" evidence="17">
    <location>
        <position position="170"/>
    </location>
    <ligand>
        <name>NADP(+)</name>
        <dbReference type="ChEBI" id="CHEBI:58349"/>
    </ligand>
</feature>
<dbReference type="Pfam" id="PF00383">
    <property type="entry name" value="dCMP_cyt_deam_1"/>
    <property type="match status" value="1"/>
</dbReference>
<dbReference type="NCBIfam" id="TIGR00326">
    <property type="entry name" value="eubact_ribD"/>
    <property type="match status" value="1"/>
</dbReference>
<dbReference type="InterPro" id="IPR016192">
    <property type="entry name" value="APOBEC/CMP_deaminase_Zn-bd"/>
</dbReference>
<keyword evidence="10 15" id="KW-0521">NADP</keyword>
<feature type="binding site" evidence="17">
    <location>
        <position position="154"/>
    </location>
    <ligand>
        <name>NADP(+)</name>
        <dbReference type="ChEBI" id="CHEBI:58349"/>
    </ligand>
</feature>
<evidence type="ECO:0000256" key="17">
    <source>
        <dbReference type="PIRSR" id="PIRSR006769-2"/>
    </source>
</evidence>
<evidence type="ECO:0000313" key="20">
    <source>
        <dbReference type="EMBL" id="MBC5999147.1"/>
    </source>
</evidence>
<dbReference type="AlphaFoldDB" id="A0A923NEG2"/>
<comment type="pathway">
    <text evidence="2 15">Cofactor biosynthesis; riboflavin biosynthesis; 5-amino-6-(D-ribitylamino)uracil from GTP: step 2/4.</text>
</comment>
<keyword evidence="11 15" id="KW-0560">Oxidoreductase</keyword>
<feature type="binding site" evidence="17">
    <location>
        <position position="200"/>
    </location>
    <ligand>
        <name>NADP(+)</name>
        <dbReference type="ChEBI" id="CHEBI:58349"/>
    </ligand>
</feature>
<comment type="pathway">
    <text evidence="3 15">Cofactor biosynthesis; riboflavin biosynthesis; 5-amino-6-(D-ribitylamino)uracil from GTP: step 3/4.</text>
</comment>
<feature type="binding site" evidence="18">
    <location>
        <position position="50"/>
    </location>
    <ligand>
        <name>Zn(2+)</name>
        <dbReference type="ChEBI" id="CHEBI:29105"/>
        <note>catalytic</note>
    </ligand>
</feature>
<dbReference type="GO" id="GO:0009231">
    <property type="term" value="P:riboflavin biosynthetic process"/>
    <property type="evidence" value="ECO:0007669"/>
    <property type="project" value="UniProtKB-KW"/>
</dbReference>
<dbReference type="InterPro" id="IPR002125">
    <property type="entry name" value="CMP_dCMP_dom"/>
</dbReference>
<proteinExistence type="inferred from homology"/>
<evidence type="ECO:0000313" key="21">
    <source>
        <dbReference type="Proteomes" id="UP000644115"/>
    </source>
</evidence>
<evidence type="ECO:0000256" key="8">
    <source>
        <dbReference type="ARBA" id="ARBA00022801"/>
    </source>
</evidence>
<evidence type="ECO:0000256" key="1">
    <source>
        <dbReference type="ARBA" id="ARBA00002151"/>
    </source>
</evidence>
<accession>A0A923NEG2</accession>
<organism evidence="20 21">
    <name type="scientific">Lentihominibacter faecis</name>
    <dbReference type="NCBI Taxonomy" id="2764712"/>
    <lineage>
        <taxon>Bacteria</taxon>
        <taxon>Bacillati</taxon>
        <taxon>Bacillota</taxon>
        <taxon>Clostridia</taxon>
        <taxon>Peptostreptococcales</taxon>
        <taxon>Anaerovoracaceae</taxon>
        <taxon>Lentihominibacter</taxon>
    </lineage>
</organism>
<keyword evidence="7 15" id="KW-0479">Metal-binding</keyword>
<feature type="active site" description="Proton donor" evidence="16">
    <location>
        <position position="52"/>
    </location>
</feature>
<dbReference type="RefSeq" id="WP_249286615.1">
    <property type="nucleotide sequence ID" value="NZ_JACRWC010000051.1"/>
</dbReference>
<evidence type="ECO:0000256" key="16">
    <source>
        <dbReference type="PIRSR" id="PIRSR006769-1"/>
    </source>
</evidence>
<feature type="binding site" evidence="17">
    <location>
        <position position="168"/>
    </location>
    <ligand>
        <name>substrate</name>
    </ligand>
</feature>
<evidence type="ECO:0000256" key="3">
    <source>
        <dbReference type="ARBA" id="ARBA00004910"/>
    </source>
</evidence>
<evidence type="ECO:0000256" key="18">
    <source>
        <dbReference type="PIRSR" id="PIRSR006769-3"/>
    </source>
</evidence>
<keyword evidence="12" id="KW-0511">Multifunctional enzyme</keyword>
<protein>
    <recommendedName>
        <fullName evidence="15">Riboflavin biosynthesis protein RibD</fullName>
    </recommendedName>
    <domain>
        <recommendedName>
            <fullName evidence="15">Diaminohydroxyphosphoribosylaminopyrimidine deaminase</fullName>
            <shortName evidence="15">DRAP deaminase</shortName>
            <ecNumber evidence="15">3.5.4.26</ecNumber>
        </recommendedName>
        <alternativeName>
            <fullName evidence="15">Riboflavin-specific deaminase</fullName>
        </alternativeName>
    </domain>
    <domain>
        <recommendedName>
            <fullName evidence="15">5-amino-6-(5-phosphoribosylamino)uracil reductase</fullName>
            <ecNumber evidence="15">1.1.1.193</ecNumber>
        </recommendedName>
        <alternativeName>
            <fullName evidence="15">HTP reductase</fullName>
        </alternativeName>
    </domain>
</protein>
<feature type="domain" description="CMP/dCMP-type deaminase" evidence="19">
    <location>
        <begin position="1"/>
        <end position="122"/>
    </location>
</feature>
<dbReference type="InterPro" id="IPR004794">
    <property type="entry name" value="Eubact_RibD"/>
</dbReference>
<dbReference type="NCBIfam" id="TIGR00227">
    <property type="entry name" value="ribD_Cterm"/>
    <property type="match status" value="1"/>
</dbReference>
<dbReference type="PIRSF" id="PIRSF006769">
    <property type="entry name" value="RibD"/>
    <property type="match status" value="1"/>
</dbReference>
<feature type="binding site" evidence="17">
    <location>
        <position position="221"/>
    </location>
    <ligand>
        <name>NADP(+)</name>
        <dbReference type="ChEBI" id="CHEBI:58349"/>
    </ligand>
</feature>
<dbReference type="GO" id="GO:0008703">
    <property type="term" value="F:5-amino-6-(5-phosphoribosylamino)uracil reductase activity"/>
    <property type="evidence" value="ECO:0007669"/>
    <property type="project" value="UniProtKB-EC"/>
</dbReference>
<comment type="catalytic activity">
    <reaction evidence="14 15">
        <text>2,5-diamino-6-hydroxy-4-(5-phosphoribosylamino)-pyrimidine + H2O + H(+) = 5-amino-6-(5-phospho-D-ribosylamino)uracil + NH4(+)</text>
        <dbReference type="Rhea" id="RHEA:21868"/>
        <dbReference type="ChEBI" id="CHEBI:15377"/>
        <dbReference type="ChEBI" id="CHEBI:15378"/>
        <dbReference type="ChEBI" id="CHEBI:28938"/>
        <dbReference type="ChEBI" id="CHEBI:58453"/>
        <dbReference type="ChEBI" id="CHEBI:58614"/>
        <dbReference type="EC" id="3.5.4.26"/>
    </reaction>
</comment>
<evidence type="ECO:0000256" key="2">
    <source>
        <dbReference type="ARBA" id="ARBA00004882"/>
    </source>
</evidence>
<dbReference type="GO" id="GO:0008835">
    <property type="term" value="F:diaminohydroxyphosphoribosylaminopyrimidine deaminase activity"/>
    <property type="evidence" value="ECO:0007669"/>
    <property type="project" value="UniProtKB-EC"/>
</dbReference>
<dbReference type="PROSITE" id="PS00903">
    <property type="entry name" value="CYT_DCMP_DEAMINASES_1"/>
    <property type="match status" value="1"/>
</dbReference>
<keyword evidence="21" id="KW-1185">Reference proteome</keyword>
<feature type="binding site" evidence="18">
    <location>
        <position position="84"/>
    </location>
    <ligand>
        <name>Zn(2+)</name>
        <dbReference type="ChEBI" id="CHEBI:29105"/>
        <note>catalytic</note>
    </ligand>
</feature>
<dbReference type="FunFam" id="3.40.140.10:FF:000025">
    <property type="entry name" value="Riboflavin biosynthesis protein RibD"/>
    <property type="match status" value="1"/>
</dbReference>
<dbReference type="InterPro" id="IPR011549">
    <property type="entry name" value="RibD_C"/>
</dbReference>
<comment type="cofactor">
    <cofactor evidence="15 18">
        <name>Zn(2+)</name>
        <dbReference type="ChEBI" id="CHEBI:29105"/>
    </cofactor>
    <text evidence="15 18">Binds 1 zinc ion.</text>
</comment>
<comment type="similarity">
    <text evidence="5 15">In the C-terminal section; belongs to the HTP reductase family.</text>
</comment>
<dbReference type="PROSITE" id="PS51747">
    <property type="entry name" value="CYT_DCMP_DEAMINASES_2"/>
    <property type="match status" value="1"/>
</dbReference>
<dbReference type="InterPro" id="IPR002734">
    <property type="entry name" value="RibDG_C"/>
</dbReference>
<keyword evidence="8 15" id="KW-0378">Hydrolase</keyword>
<name>A0A923NEG2_9FIRM</name>
<keyword evidence="6 15" id="KW-0686">Riboflavin biosynthesis</keyword>
<feature type="binding site" evidence="17">
    <location>
        <position position="196"/>
    </location>
    <ligand>
        <name>NADP(+)</name>
        <dbReference type="ChEBI" id="CHEBI:58349"/>
    </ligand>
</feature>
<dbReference type="SUPFAM" id="SSF53597">
    <property type="entry name" value="Dihydrofolate reductase-like"/>
    <property type="match status" value="1"/>
</dbReference>
<keyword evidence="9 15" id="KW-0862">Zinc</keyword>
<dbReference type="InterPro" id="IPR024072">
    <property type="entry name" value="DHFR-like_dom_sf"/>
</dbReference>
<evidence type="ECO:0000256" key="5">
    <source>
        <dbReference type="ARBA" id="ARBA00007417"/>
    </source>
</evidence>
<feature type="binding site" evidence="17">
    <location>
        <begin position="312"/>
        <end position="318"/>
    </location>
    <ligand>
        <name>NADP(+)</name>
        <dbReference type="ChEBI" id="CHEBI:58349"/>
    </ligand>
</feature>
<comment type="catalytic activity">
    <reaction evidence="13 15">
        <text>5-amino-6-(5-phospho-D-ribitylamino)uracil + NADP(+) = 5-amino-6-(5-phospho-D-ribosylamino)uracil + NADPH + H(+)</text>
        <dbReference type="Rhea" id="RHEA:17845"/>
        <dbReference type="ChEBI" id="CHEBI:15378"/>
        <dbReference type="ChEBI" id="CHEBI:57783"/>
        <dbReference type="ChEBI" id="CHEBI:58349"/>
        <dbReference type="ChEBI" id="CHEBI:58421"/>
        <dbReference type="ChEBI" id="CHEBI:58453"/>
        <dbReference type="EC" id="1.1.1.193"/>
    </reaction>
</comment>
<feature type="binding site" evidence="17">
    <location>
        <position position="310"/>
    </location>
    <ligand>
        <name>substrate</name>
    </ligand>
</feature>
<comment type="caution">
    <text evidence="20">The sequence shown here is derived from an EMBL/GenBank/DDBJ whole genome shotgun (WGS) entry which is preliminary data.</text>
</comment>
<dbReference type="Pfam" id="PF01872">
    <property type="entry name" value="RibD_C"/>
    <property type="match status" value="1"/>
</dbReference>
<feature type="binding site" evidence="17">
    <location>
        <position position="207"/>
    </location>
    <ligand>
        <name>substrate</name>
    </ligand>
</feature>
<gene>
    <name evidence="20" type="primary">ribD</name>
    <name evidence="20" type="ORF">H8876_03925</name>
</gene>
<evidence type="ECO:0000256" key="10">
    <source>
        <dbReference type="ARBA" id="ARBA00022857"/>
    </source>
</evidence>
<dbReference type="InterPro" id="IPR016193">
    <property type="entry name" value="Cytidine_deaminase-like"/>
</dbReference>
<dbReference type="EMBL" id="JACRWC010000051">
    <property type="protein sequence ID" value="MBC5999147.1"/>
    <property type="molecule type" value="Genomic_DNA"/>
</dbReference>
<dbReference type="Gene3D" id="3.40.430.10">
    <property type="entry name" value="Dihydrofolate Reductase, subunit A"/>
    <property type="match status" value="1"/>
</dbReference>
<dbReference type="Gene3D" id="3.40.140.10">
    <property type="entry name" value="Cytidine Deaminase, domain 2"/>
    <property type="match status" value="1"/>
</dbReference>
<reference evidence="20" key="1">
    <citation type="submission" date="2020-08" db="EMBL/GenBank/DDBJ databases">
        <authorList>
            <person name="Liu C."/>
            <person name="Sun Q."/>
        </authorList>
    </citation>
    <scope>NUCLEOTIDE SEQUENCE</scope>
    <source>
        <strain evidence="20">BX16</strain>
    </source>
</reference>
<evidence type="ECO:0000256" key="13">
    <source>
        <dbReference type="ARBA" id="ARBA00049861"/>
    </source>
</evidence>
<dbReference type="PANTHER" id="PTHR38011:SF7">
    <property type="entry name" value="2,5-DIAMINO-6-RIBOSYLAMINO-4(3H)-PYRIMIDINONE 5'-PHOSPHATE REDUCTASE"/>
    <property type="match status" value="1"/>
</dbReference>
<dbReference type="CDD" id="cd01284">
    <property type="entry name" value="Riboflavin_deaminase-reductase"/>
    <property type="match status" value="1"/>
</dbReference>
<evidence type="ECO:0000256" key="6">
    <source>
        <dbReference type="ARBA" id="ARBA00022619"/>
    </source>
</evidence>
<sequence length="388" mass="41619">MINSDYMKLAIQLALQGTGHTSPNPLVGAVIVKDDQIIGQGYHARYGDLHAERAALAACTQSPEGATIYVTLEPCCHHGKQPPCTEAILESGIKHVIIGSRDPNPLVSGKGSRILQEHGIEVTEDFMREECDAINAIFFHYIQTGMPYVTLKYAMTMDGRIATRTGASRWITGEKARENVHKDRNRHAAILAGIGTVLTDDPLLNCRIEGGKDPLRVICDTKLRIPLDSQIVRTAKEIPTIIAVGADLLQTSDTGSPVLRSSLPEISRKAEALKAAGCRILPLPLKDGHPDLHALMEALGKEKIDSVLIEGGSQIAWSALSCGIVNKIQTYIAPKIFGSQEAPGPVGGAGVELPAECFALGTPDIRMLGDDILIESEVISCSQASSKK</sequence>
<feature type="binding site" evidence="17">
    <location>
        <position position="184"/>
    </location>
    <ligand>
        <name>substrate</name>
    </ligand>
</feature>
<evidence type="ECO:0000256" key="12">
    <source>
        <dbReference type="ARBA" id="ARBA00023268"/>
    </source>
</evidence>
<evidence type="ECO:0000256" key="9">
    <source>
        <dbReference type="ARBA" id="ARBA00022833"/>
    </source>
</evidence>
<dbReference type="SUPFAM" id="SSF53927">
    <property type="entry name" value="Cytidine deaminase-like"/>
    <property type="match status" value="1"/>
</dbReference>
<dbReference type="EC" id="1.1.1.193" evidence="15"/>